<dbReference type="PANTHER" id="PTHR43649:SF12">
    <property type="entry name" value="DIACETYLCHITOBIOSE BINDING PROTEIN DASA"/>
    <property type="match status" value="1"/>
</dbReference>
<dbReference type="PANTHER" id="PTHR43649">
    <property type="entry name" value="ARABINOSE-BINDING PROTEIN-RELATED"/>
    <property type="match status" value="1"/>
</dbReference>
<organism evidence="2 3">
    <name type="scientific">Hungatella hathewayi</name>
    <dbReference type="NCBI Taxonomy" id="154046"/>
    <lineage>
        <taxon>Bacteria</taxon>
        <taxon>Bacillati</taxon>
        <taxon>Bacillota</taxon>
        <taxon>Clostridia</taxon>
        <taxon>Lachnospirales</taxon>
        <taxon>Lachnospiraceae</taxon>
        <taxon>Hungatella</taxon>
    </lineage>
</organism>
<dbReference type="EMBL" id="CYZE01000009">
    <property type="protein sequence ID" value="CUO66873.1"/>
    <property type="molecule type" value="Genomic_DNA"/>
</dbReference>
<dbReference type="AlphaFoldDB" id="A0A174GWE5"/>
<keyword evidence="1" id="KW-0732">Signal</keyword>
<dbReference type="Gene3D" id="3.40.190.10">
    <property type="entry name" value="Periplasmic binding protein-like II"/>
    <property type="match status" value="1"/>
</dbReference>
<protein>
    <submittedName>
        <fullName evidence="2">Lipoprotein</fullName>
    </submittedName>
</protein>
<dbReference type="Proteomes" id="UP000095651">
    <property type="component" value="Unassembled WGS sequence"/>
</dbReference>
<gene>
    <name evidence="2" type="ORF">ERS852407_03555</name>
</gene>
<evidence type="ECO:0000313" key="2">
    <source>
        <dbReference type="EMBL" id="CUO66873.1"/>
    </source>
</evidence>
<reference evidence="2 3" key="1">
    <citation type="submission" date="2015-09" db="EMBL/GenBank/DDBJ databases">
        <authorList>
            <consortium name="Pathogen Informatics"/>
        </authorList>
    </citation>
    <scope>NUCLEOTIDE SEQUENCE [LARGE SCALE GENOMIC DNA]</scope>
    <source>
        <strain evidence="2 3">2789STDY5608850</strain>
    </source>
</reference>
<accession>A0A174GWE5</accession>
<dbReference type="PROSITE" id="PS51257">
    <property type="entry name" value="PROKAR_LIPOPROTEIN"/>
    <property type="match status" value="1"/>
</dbReference>
<dbReference type="SUPFAM" id="SSF53850">
    <property type="entry name" value="Periplasmic binding protein-like II"/>
    <property type="match status" value="1"/>
</dbReference>
<dbReference type="InterPro" id="IPR006059">
    <property type="entry name" value="SBP"/>
</dbReference>
<keyword evidence="2" id="KW-0449">Lipoprotein</keyword>
<feature type="signal peptide" evidence="1">
    <location>
        <begin position="1"/>
        <end position="15"/>
    </location>
</feature>
<sequence length="486" mass="54065">MGMKMKKSWVLPVLAAGILAAGLAGCEKKDPYGLSAKDPVTITIWHYYNGVQKEGFDQLVQTFNESEGREKGIIVEAYSKGSIDDLSQAVTDSIDKKIGSDPVPDVFAAYADKVYEIDQRGMAVDLSKYLTADEIGEYVDAYIEEGRFDGSEGIKVFPVAKSTEVFAINKTDWDKFAEATGETDAAFSSWEGITRVAEKYYKWTDSLTETPDDGKAFFGRDAFANYIIVGSLQLGHEIFRVEDGHVIMDFDRTAMKRLWDNYYIPYVNGYFGAFGKFRSDDVKTGQLAAFVGSTSGFAYFPTSVTLEDGTSYPIESKVYPLPNFSGTEPCAVQQGAGMMILKSEEKREYAASTFLKWFTGVDNNIRFSVSSGYLPVKKEAGVKERLETVLAENGEEDAAGENLLIGLETANKYQLYTTKPFEGGDQARAILNTTMADKAREDRETVLSLMAQGMSREEAVEQFTEESNFEQWYEDTKEQLETIIGE</sequence>
<dbReference type="Pfam" id="PF13416">
    <property type="entry name" value="SBP_bac_8"/>
    <property type="match status" value="1"/>
</dbReference>
<dbReference type="InterPro" id="IPR050490">
    <property type="entry name" value="Bact_solute-bd_prot1"/>
</dbReference>
<feature type="chain" id="PRO_5008022895" evidence="1">
    <location>
        <begin position="16"/>
        <end position="486"/>
    </location>
</feature>
<evidence type="ECO:0000256" key="1">
    <source>
        <dbReference type="SAM" id="SignalP"/>
    </source>
</evidence>
<proteinExistence type="predicted"/>
<evidence type="ECO:0000313" key="3">
    <source>
        <dbReference type="Proteomes" id="UP000095651"/>
    </source>
</evidence>
<name>A0A174GWE5_9FIRM</name>